<evidence type="ECO:0000256" key="6">
    <source>
        <dbReference type="ARBA" id="ARBA00022917"/>
    </source>
</evidence>
<dbReference type="PANTHER" id="PTHR22594">
    <property type="entry name" value="ASPARTYL/LYSYL-TRNA SYNTHETASE"/>
    <property type="match status" value="1"/>
</dbReference>
<feature type="region of interest" description="Aspartate" evidence="8">
    <location>
        <begin position="198"/>
        <end position="201"/>
    </location>
</feature>
<dbReference type="Pfam" id="PF01336">
    <property type="entry name" value="tRNA_anti-codon"/>
    <property type="match status" value="1"/>
</dbReference>
<keyword evidence="5 8" id="KW-0067">ATP-binding</keyword>
<evidence type="ECO:0000256" key="5">
    <source>
        <dbReference type="ARBA" id="ARBA00022840"/>
    </source>
</evidence>
<dbReference type="Gene3D" id="2.40.50.140">
    <property type="entry name" value="Nucleic acid-binding proteins"/>
    <property type="match status" value="1"/>
</dbReference>
<comment type="caution">
    <text evidence="10">The sequence shown here is derived from an EMBL/GenBank/DDBJ whole genome shotgun (WGS) entry which is preliminary data.</text>
</comment>
<dbReference type="InterPro" id="IPR004115">
    <property type="entry name" value="GAD-like_sf"/>
</dbReference>
<dbReference type="PANTHER" id="PTHR22594:SF5">
    <property type="entry name" value="ASPARTATE--TRNA LIGASE, MITOCHONDRIAL"/>
    <property type="match status" value="1"/>
</dbReference>
<evidence type="ECO:0000256" key="3">
    <source>
        <dbReference type="ARBA" id="ARBA00022598"/>
    </source>
</evidence>
<dbReference type="InterPro" id="IPR047090">
    <property type="entry name" value="AspRS_core"/>
</dbReference>
<evidence type="ECO:0000259" key="9">
    <source>
        <dbReference type="PROSITE" id="PS50862"/>
    </source>
</evidence>
<comment type="subcellular location">
    <subcellularLocation>
        <location evidence="8">Cytoplasm</location>
    </subcellularLocation>
</comment>
<evidence type="ECO:0000256" key="1">
    <source>
        <dbReference type="ARBA" id="ARBA00006303"/>
    </source>
</evidence>
<dbReference type="Gene3D" id="3.30.1360.30">
    <property type="entry name" value="GAD-like domain"/>
    <property type="match status" value="1"/>
</dbReference>
<dbReference type="EC" id="6.1.1.12" evidence="8"/>
<dbReference type="InterPro" id="IPR004365">
    <property type="entry name" value="NA-bd_OB_tRNA"/>
</dbReference>
<feature type="binding site" evidence="8">
    <location>
        <position position="486"/>
    </location>
    <ligand>
        <name>ATP</name>
        <dbReference type="ChEBI" id="CHEBI:30616"/>
    </ligand>
</feature>
<dbReference type="SUPFAM" id="SSF55681">
    <property type="entry name" value="Class II aaRS and biotin synthetases"/>
    <property type="match status" value="1"/>
</dbReference>
<keyword evidence="2 8" id="KW-0963">Cytoplasm</keyword>
<feature type="binding site" evidence="8">
    <location>
        <position position="452"/>
    </location>
    <ligand>
        <name>L-aspartate</name>
        <dbReference type="ChEBI" id="CHEBI:29991"/>
    </ligand>
</feature>
<dbReference type="EMBL" id="JBHTIH010000003">
    <property type="protein sequence ID" value="MFD0739158.1"/>
    <property type="molecule type" value="Genomic_DNA"/>
</dbReference>
<dbReference type="RefSeq" id="WP_386812167.1">
    <property type="nucleotide sequence ID" value="NZ_JBHTIH010000003.1"/>
</dbReference>
<keyword evidence="6 8" id="KW-0648">Protein biosynthesis</keyword>
<dbReference type="PRINTS" id="PR01042">
    <property type="entry name" value="TRNASYNTHASP"/>
</dbReference>
<organism evidence="10 11">
    <name type="scientific">Lysobacter koreensis</name>
    <dbReference type="NCBI Taxonomy" id="266122"/>
    <lineage>
        <taxon>Bacteria</taxon>
        <taxon>Pseudomonadati</taxon>
        <taxon>Pseudomonadota</taxon>
        <taxon>Gammaproteobacteria</taxon>
        <taxon>Lysobacterales</taxon>
        <taxon>Lysobacteraceae</taxon>
        <taxon>Lysobacter</taxon>
    </lineage>
</organism>
<dbReference type="InterPro" id="IPR004524">
    <property type="entry name" value="Asp-tRNA-ligase_1"/>
</dbReference>
<keyword evidence="7 8" id="KW-0030">Aminoacyl-tRNA synthetase</keyword>
<dbReference type="InterPro" id="IPR012340">
    <property type="entry name" value="NA-bd_OB-fold"/>
</dbReference>
<dbReference type="InterPro" id="IPR047089">
    <property type="entry name" value="Asp-tRNA-ligase_1_N"/>
</dbReference>
<evidence type="ECO:0000256" key="8">
    <source>
        <dbReference type="HAMAP-Rule" id="MF_00044"/>
    </source>
</evidence>
<feature type="binding site" evidence="8">
    <location>
        <position position="220"/>
    </location>
    <ligand>
        <name>L-aspartate</name>
        <dbReference type="ChEBI" id="CHEBI:29991"/>
    </ligand>
</feature>
<dbReference type="SUPFAM" id="SSF55261">
    <property type="entry name" value="GAD domain-like"/>
    <property type="match status" value="1"/>
</dbReference>
<feature type="binding site" evidence="8">
    <location>
        <begin position="538"/>
        <end position="541"/>
    </location>
    <ligand>
        <name>ATP</name>
        <dbReference type="ChEBI" id="CHEBI:30616"/>
    </ligand>
</feature>
<comment type="caution">
    <text evidence="8">Lacks conserved residue(s) required for the propagation of feature annotation.</text>
</comment>
<sequence length="605" mass="67222">MRTHFCGLIDEALIGQTVTLCGWADVARNLGGLCFIDLRDHEGIVQIVAEPDAKAEGNAEVVAAAAHVGYEDCLRITGVVRKRQAVNDKLKTGQVEIVATKIELLNKAEPLPFHAHENAGEDIRLKYRYLDLRTPDMQRKMRTRIKLVQALRRWLDARDFQDIETPILTKATPEGARDFLVPARMHEGEFYALPQSPQLFKQILMVAGFDRYYQIARCFRDEALRADRQLEFTQLDMEFAWVSERDVQDTTEEMIRTVFREVMDVELASEFPRMSYAEAMRRYGSDKPDLRIAMEFTDIAQLVKGCEFKVFTDWANHADGRVVALRVPAAATLSRKQIDDYAAHAAKYGAKGLAWMKVEDAAKGREGINSPIAKFLDDATLASIIQMTGAQSDDLIFFGAATYKTASDFMGALRLKLGKDLNLIQEGWAPLWVTDFPMFEWDEEERRYVALHHPFTAPAVDDVADLRANAKTAVSRGYDMVLNGNEIGGGSIRIHNSAMQSAVFELLGIGAEEAEGKFGFLLDALRFGAPPHGGIAFGIDRIAALMAGTESIRDVIAFPKTTTAQCLMTGAPSQVPDKQLAEVHVSVRPKAPKLADADHDAPAQA</sequence>
<dbReference type="InterPro" id="IPR029351">
    <property type="entry name" value="GAD_dom"/>
</dbReference>
<comment type="similarity">
    <text evidence="1 8">Belongs to the class-II aminoacyl-tRNA synthetase family. Type 1 subfamily.</text>
</comment>
<dbReference type="GO" id="GO:0004815">
    <property type="term" value="F:aspartate-tRNA ligase activity"/>
    <property type="evidence" value="ECO:0007669"/>
    <property type="project" value="UniProtKB-EC"/>
</dbReference>
<evidence type="ECO:0000313" key="10">
    <source>
        <dbReference type="EMBL" id="MFD0739158.1"/>
    </source>
</evidence>
<dbReference type="CDD" id="cd00777">
    <property type="entry name" value="AspRS_core"/>
    <property type="match status" value="1"/>
</dbReference>
<dbReference type="Pfam" id="PF02938">
    <property type="entry name" value="GAD"/>
    <property type="match status" value="1"/>
</dbReference>
<comment type="catalytic activity">
    <reaction evidence="8">
        <text>tRNA(Asp) + L-aspartate + ATP = L-aspartyl-tRNA(Asp) + AMP + diphosphate</text>
        <dbReference type="Rhea" id="RHEA:19649"/>
        <dbReference type="Rhea" id="RHEA-COMP:9660"/>
        <dbReference type="Rhea" id="RHEA-COMP:9678"/>
        <dbReference type="ChEBI" id="CHEBI:29991"/>
        <dbReference type="ChEBI" id="CHEBI:30616"/>
        <dbReference type="ChEBI" id="CHEBI:33019"/>
        <dbReference type="ChEBI" id="CHEBI:78442"/>
        <dbReference type="ChEBI" id="CHEBI:78516"/>
        <dbReference type="ChEBI" id="CHEBI:456215"/>
        <dbReference type="EC" id="6.1.1.12"/>
    </reaction>
</comment>
<dbReference type="InterPro" id="IPR004364">
    <property type="entry name" value="Aa-tRNA-synt_II"/>
</dbReference>
<dbReference type="PROSITE" id="PS50862">
    <property type="entry name" value="AA_TRNA_LIGASE_II"/>
    <property type="match status" value="1"/>
</dbReference>
<dbReference type="NCBIfam" id="NF001750">
    <property type="entry name" value="PRK00476.1"/>
    <property type="match status" value="1"/>
</dbReference>
<protein>
    <recommendedName>
        <fullName evidence="8">Aspartate--tRNA ligase</fullName>
        <ecNumber evidence="8">6.1.1.12</ecNumber>
    </recommendedName>
    <alternativeName>
        <fullName evidence="8">Aspartyl-tRNA synthetase</fullName>
        <shortName evidence="8">AspRS</shortName>
    </alternativeName>
</protein>
<feature type="binding site" evidence="8">
    <location>
        <position position="174"/>
    </location>
    <ligand>
        <name>L-aspartate</name>
        <dbReference type="ChEBI" id="CHEBI:29991"/>
    </ligand>
</feature>
<comment type="subunit">
    <text evidence="8">Homodimer.</text>
</comment>
<reference evidence="11" key="1">
    <citation type="journal article" date="2019" name="Int. J. Syst. Evol. Microbiol.">
        <title>The Global Catalogue of Microorganisms (GCM) 10K type strain sequencing project: providing services to taxonomists for standard genome sequencing and annotation.</title>
        <authorList>
            <consortium name="The Broad Institute Genomics Platform"/>
            <consortium name="The Broad Institute Genome Sequencing Center for Infectious Disease"/>
            <person name="Wu L."/>
            <person name="Ma J."/>
        </authorList>
    </citation>
    <scope>NUCLEOTIDE SEQUENCE [LARGE SCALE GENOMIC DNA]</scope>
    <source>
        <strain evidence="11">CCUG 55491</strain>
    </source>
</reference>
<dbReference type="SUPFAM" id="SSF50249">
    <property type="entry name" value="Nucleic acid-binding proteins"/>
    <property type="match status" value="1"/>
</dbReference>
<comment type="function">
    <text evidence="8">Catalyzes the attachment of L-aspartate to tRNA(Asp) in a two-step reaction: L-aspartate is first activated by ATP to form Asp-AMP and then transferred to the acceptor end of tRNA(Asp).</text>
</comment>
<keyword evidence="11" id="KW-1185">Reference proteome</keyword>
<feature type="domain" description="Aminoacyl-transfer RNA synthetases class-II family profile" evidence="9">
    <location>
        <begin position="146"/>
        <end position="559"/>
    </location>
</feature>
<dbReference type="InterPro" id="IPR002312">
    <property type="entry name" value="Asp/Asn-tRNA-synth_IIb"/>
</dbReference>
<dbReference type="CDD" id="cd04317">
    <property type="entry name" value="EcAspRS_like_N"/>
    <property type="match status" value="1"/>
</dbReference>
<evidence type="ECO:0000256" key="2">
    <source>
        <dbReference type="ARBA" id="ARBA00022490"/>
    </source>
</evidence>
<evidence type="ECO:0000313" key="11">
    <source>
        <dbReference type="Proteomes" id="UP001597090"/>
    </source>
</evidence>
<evidence type="ECO:0000256" key="7">
    <source>
        <dbReference type="ARBA" id="ARBA00023146"/>
    </source>
</evidence>
<dbReference type="Proteomes" id="UP001597090">
    <property type="component" value="Unassembled WGS sequence"/>
</dbReference>
<accession>A0ABW2YLE9</accession>
<feature type="binding site" evidence="8">
    <location>
        <begin position="220"/>
        <end position="222"/>
    </location>
    <ligand>
        <name>ATP</name>
        <dbReference type="ChEBI" id="CHEBI:30616"/>
    </ligand>
</feature>
<keyword evidence="3 8" id="KW-0436">Ligase</keyword>
<dbReference type="InterPro" id="IPR045864">
    <property type="entry name" value="aa-tRNA-synth_II/BPL/LPL"/>
</dbReference>
<feature type="binding site" evidence="8">
    <location>
        <position position="493"/>
    </location>
    <ligand>
        <name>L-aspartate</name>
        <dbReference type="ChEBI" id="CHEBI:29991"/>
    </ligand>
</feature>
<dbReference type="NCBIfam" id="TIGR00459">
    <property type="entry name" value="aspS_bact"/>
    <property type="match status" value="1"/>
</dbReference>
<gene>
    <name evidence="8 10" type="primary">aspS</name>
    <name evidence="10" type="ORF">ACFQZQ_07685</name>
</gene>
<name>A0ABW2YLE9_9GAMM</name>
<dbReference type="Pfam" id="PF00152">
    <property type="entry name" value="tRNA-synt_2"/>
    <property type="match status" value="1"/>
</dbReference>
<proteinExistence type="inferred from homology"/>
<feature type="binding site" evidence="8">
    <location>
        <position position="229"/>
    </location>
    <ligand>
        <name>ATP</name>
        <dbReference type="ChEBI" id="CHEBI:30616"/>
    </ligand>
</feature>
<dbReference type="InterPro" id="IPR006195">
    <property type="entry name" value="aa-tRNA-synth_II"/>
</dbReference>
<dbReference type="Gene3D" id="3.30.930.10">
    <property type="entry name" value="Bira Bifunctional Protein, Domain 2"/>
    <property type="match status" value="1"/>
</dbReference>
<keyword evidence="4 8" id="KW-0547">Nucleotide-binding</keyword>
<dbReference type="HAMAP" id="MF_00044">
    <property type="entry name" value="Asp_tRNA_synth_type1"/>
    <property type="match status" value="1"/>
</dbReference>
<evidence type="ECO:0000256" key="4">
    <source>
        <dbReference type="ARBA" id="ARBA00022741"/>
    </source>
</evidence>